<proteinExistence type="predicted"/>
<organism evidence="2 3">
    <name type="scientific">Zymoseptoria tritici (strain CBS 115943 / IPO323)</name>
    <name type="common">Speckled leaf blotch fungus</name>
    <name type="synonym">Septoria tritici</name>
    <dbReference type="NCBI Taxonomy" id="336722"/>
    <lineage>
        <taxon>Eukaryota</taxon>
        <taxon>Fungi</taxon>
        <taxon>Dikarya</taxon>
        <taxon>Ascomycota</taxon>
        <taxon>Pezizomycotina</taxon>
        <taxon>Dothideomycetes</taxon>
        <taxon>Dothideomycetidae</taxon>
        <taxon>Mycosphaerellales</taxon>
        <taxon>Mycosphaerellaceae</taxon>
        <taxon>Zymoseptoria</taxon>
    </lineage>
</organism>
<protein>
    <submittedName>
        <fullName evidence="2">Uncharacterized protein</fullName>
    </submittedName>
</protein>
<name>F9XRN9_ZYMTI</name>
<dbReference type="EMBL" id="CM001213">
    <property type="protein sequence ID" value="EGP82067.1"/>
    <property type="molecule type" value="Genomic_DNA"/>
</dbReference>
<evidence type="ECO:0000313" key="3">
    <source>
        <dbReference type="Proteomes" id="UP000008062"/>
    </source>
</evidence>
<dbReference type="KEGG" id="ztr:MYCGRDRAFT_97883"/>
<dbReference type="AlphaFoldDB" id="F9XRN9"/>
<dbReference type="HOGENOM" id="CLU_1230768_0_0_1"/>
<dbReference type="InParanoid" id="F9XRN9"/>
<dbReference type="Proteomes" id="UP000008062">
    <property type="component" value="Chromosome 18"/>
</dbReference>
<feature type="compositionally biased region" description="Basic and acidic residues" evidence="1">
    <location>
        <begin position="92"/>
        <end position="102"/>
    </location>
</feature>
<sequence length="225" mass="25446">MNPILNRTGNARRDVEVRRRRRTSQCRSTHDRGMAWTDRGTRCGVCGQNCDDEEDVVVIVVEFRRCLSQAAKRAVEDTLNDRKHYPKPVPAHTERRTEERMKGTPSREGQASQQEITKEDKHEHLEGDKASIFVIPKRRYRECGTKDIAPVKIALHHSRPAKRRHASSLTCASKEDVKSVVKAGLVDVKFVGRKRRSGCFLMMGIPGVEVEDEVANVALGFPSAF</sequence>
<reference evidence="2 3" key="1">
    <citation type="journal article" date="2011" name="PLoS Genet.">
        <title>Finished genome of the fungal wheat pathogen Mycosphaerella graminicola reveals dispensome structure, chromosome plasticity, and stealth pathogenesis.</title>
        <authorList>
            <person name="Goodwin S.B."/>
            <person name="Ben M'barek S."/>
            <person name="Dhillon B."/>
            <person name="Wittenberg A.H.J."/>
            <person name="Crane C.F."/>
            <person name="Hane J.K."/>
            <person name="Foster A.J."/>
            <person name="Van der Lee T.A.J."/>
            <person name="Grimwood J."/>
            <person name="Aerts A."/>
            <person name="Antoniw J."/>
            <person name="Bailey A."/>
            <person name="Bluhm B."/>
            <person name="Bowler J."/>
            <person name="Bristow J."/>
            <person name="van der Burgt A."/>
            <person name="Canto-Canche B."/>
            <person name="Churchill A.C.L."/>
            <person name="Conde-Ferraez L."/>
            <person name="Cools H.J."/>
            <person name="Coutinho P.M."/>
            <person name="Csukai M."/>
            <person name="Dehal P."/>
            <person name="De Wit P."/>
            <person name="Donzelli B."/>
            <person name="van de Geest H.C."/>
            <person name="van Ham R.C.H.J."/>
            <person name="Hammond-Kosack K.E."/>
            <person name="Henrissat B."/>
            <person name="Kilian A."/>
            <person name="Kobayashi A.K."/>
            <person name="Koopmann E."/>
            <person name="Kourmpetis Y."/>
            <person name="Kuzniar A."/>
            <person name="Lindquist E."/>
            <person name="Lombard V."/>
            <person name="Maliepaard C."/>
            <person name="Martins N."/>
            <person name="Mehrabi R."/>
            <person name="Nap J.P.H."/>
            <person name="Ponomarenko A."/>
            <person name="Rudd J.J."/>
            <person name="Salamov A."/>
            <person name="Schmutz J."/>
            <person name="Schouten H.J."/>
            <person name="Shapiro H."/>
            <person name="Stergiopoulos I."/>
            <person name="Torriani S.F.F."/>
            <person name="Tu H."/>
            <person name="de Vries R.P."/>
            <person name="Waalwijk C."/>
            <person name="Ware S.B."/>
            <person name="Wiebenga A."/>
            <person name="Zwiers L.-H."/>
            <person name="Oliver R.P."/>
            <person name="Grigoriev I.V."/>
            <person name="Kema G.H.J."/>
        </authorList>
    </citation>
    <scope>NUCLEOTIDE SEQUENCE [LARGE SCALE GENOMIC DNA]</scope>
    <source>
        <strain evidence="3">CBS 115943 / IPO323</strain>
    </source>
</reference>
<evidence type="ECO:0000313" key="2">
    <source>
        <dbReference type="EMBL" id="EGP82067.1"/>
    </source>
</evidence>
<feature type="region of interest" description="Disordered" evidence="1">
    <location>
        <begin position="1"/>
        <end position="20"/>
    </location>
</feature>
<dbReference type="RefSeq" id="XP_003847091.1">
    <property type="nucleotide sequence ID" value="XM_003847043.1"/>
</dbReference>
<keyword evidence="3" id="KW-1185">Reference proteome</keyword>
<feature type="region of interest" description="Disordered" evidence="1">
    <location>
        <begin position="76"/>
        <end position="121"/>
    </location>
</feature>
<accession>F9XRN9</accession>
<evidence type="ECO:0000256" key="1">
    <source>
        <dbReference type="SAM" id="MobiDB-lite"/>
    </source>
</evidence>
<dbReference type="GeneID" id="13399444"/>
<gene>
    <name evidence="2" type="ORF">MYCGRDRAFT_97883</name>
</gene>